<dbReference type="EMBL" id="GBRH01208410">
    <property type="protein sequence ID" value="JAD89485.1"/>
    <property type="molecule type" value="Transcribed_RNA"/>
</dbReference>
<accession>A0A0A9DUY9</accession>
<proteinExistence type="predicted"/>
<evidence type="ECO:0000313" key="1">
    <source>
        <dbReference type="EMBL" id="JAD89485.1"/>
    </source>
</evidence>
<organism evidence="1">
    <name type="scientific">Arundo donax</name>
    <name type="common">Giant reed</name>
    <name type="synonym">Donax arundinaceus</name>
    <dbReference type="NCBI Taxonomy" id="35708"/>
    <lineage>
        <taxon>Eukaryota</taxon>
        <taxon>Viridiplantae</taxon>
        <taxon>Streptophyta</taxon>
        <taxon>Embryophyta</taxon>
        <taxon>Tracheophyta</taxon>
        <taxon>Spermatophyta</taxon>
        <taxon>Magnoliopsida</taxon>
        <taxon>Liliopsida</taxon>
        <taxon>Poales</taxon>
        <taxon>Poaceae</taxon>
        <taxon>PACMAD clade</taxon>
        <taxon>Arundinoideae</taxon>
        <taxon>Arundineae</taxon>
        <taxon>Arundo</taxon>
    </lineage>
</organism>
<sequence>MRPPWINYSARRLSLSTLATAPAGRWHQPYTTGHFHPPLLAKLPVCLAQNH</sequence>
<reference evidence="1" key="2">
    <citation type="journal article" date="2015" name="Data Brief">
        <title>Shoot transcriptome of the giant reed, Arundo donax.</title>
        <authorList>
            <person name="Barrero R.A."/>
            <person name="Guerrero F.D."/>
            <person name="Moolhuijzen P."/>
            <person name="Goolsby J.A."/>
            <person name="Tidwell J."/>
            <person name="Bellgard S.E."/>
            <person name="Bellgard M.I."/>
        </authorList>
    </citation>
    <scope>NUCLEOTIDE SEQUENCE</scope>
    <source>
        <tissue evidence="1">Shoot tissue taken approximately 20 cm above the soil surface</tissue>
    </source>
</reference>
<name>A0A0A9DUY9_ARUDO</name>
<reference evidence="1" key="1">
    <citation type="submission" date="2014-09" db="EMBL/GenBank/DDBJ databases">
        <authorList>
            <person name="Magalhaes I.L.F."/>
            <person name="Oliveira U."/>
            <person name="Santos F.R."/>
            <person name="Vidigal T.H.D.A."/>
            <person name="Brescovit A.D."/>
            <person name="Santos A.J."/>
        </authorList>
    </citation>
    <scope>NUCLEOTIDE SEQUENCE</scope>
    <source>
        <tissue evidence="1">Shoot tissue taken approximately 20 cm above the soil surface</tissue>
    </source>
</reference>
<protein>
    <submittedName>
        <fullName evidence="1">Uncharacterized protein</fullName>
    </submittedName>
</protein>
<dbReference type="AlphaFoldDB" id="A0A0A9DUY9"/>